<sequence length="55" mass="5938">FITVESADAAISTYSAELNLVKEGHPHIKSHVGHSGSKLNMLLSQRLSQPEHSSP</sequence>
<feature type="non-terminal residue" evidence="1">
    <location>
        <position position="1"/>
    </location>
</feature>
<dbReference type="AlphaFoldDB" id="A0AA38FW84"/>
<evidence type="ECO:0000313" key="1">
    <source>
        <dbReference type="EMBL" id="KAH9310499.1"/>
    </source>
</evidence>
<comment type="caution">
    <text evidence="1">The sequence shown here is derived from an EMBL/GenBank/DDBJ whole genome shotgun (WGS) entry which is preliminary data.</text>
</comment>
<organism evidence="1 2">
    <name type="scientific">Taxus chinensis</name>
    <name type="common">Chinese yew</name>
    <name type="synonym">Taxus wallichiana var. chinensis</name>
    <dbReference type="NCBI Taxonomy" id="29808"/>
    <lineage>
        <taxon>Eukaryota</taxon>
        <taxon>Viridiplantae</taxon>
        <taxon>Streptophyta</taxon>
        <taxon>Embryophyta</taxon>
        <taxon>Tracheophyta</taxon>
        <taxon>Spermatophyta</taxon>
        <taxon>Pinopsida</taxon>
        <taxon>Pinidae</taxon>
        <taxon>Conifers II</taxon>
        <taxon>Cupressales</taxon>
        <taxon>Taxaceae</taxon>
        <taxon>Taxus</taxon>
    </lineage>
</organism>
<feature type="non-terminal residue" evidence="1">
    <location>
        <position position="55"/>
    </location>
</feature>
<evidence type="ECO:0000313" key="2">
    <source>
        <dbReference type="Proteomes" id="UP000824469"/>
    </source>
</evidence>
<keyword evidence="2" id="KW-1185">Reference proteome</keyword>
<protein>
    <submittedName>
        <fullName evidence="1">Uncharacterized protein</fullName>
    </submittedName>
</protein>
<dbReference type="Proteomes" id="UP000824469">
    <property type="component" value="Unassembled WGS sequence"/>
</dbReference>
<gene>
    <name evidence="1" type="ORF">KI387_025534</name>
</gene>
<dbReference type="EMBL" id="JAHRHJ020000006">
    <property type="protein sequence ID" value="KAH9310499.1"/>
    <property type="molecule type" value="Genomic_DNA"/>
</dbReference>
<reference evidence="1 2" key="1">
    <citation type="journal article" date="2021" name="Nat. Plants">
        <title>The Taxus genome provides insights into paclitaxel biosynthesis.</title>
        <authorList>
            <person name="Xiong X."/>
            <person name="Gou J."/>
            <person name="Liao Q."/>
            <person name="Li Y."/>
            <person name="Zhou Q."/>
            <person name="Bi G."/>
            <person name="Li C."/>
            <person name="Du R."/>
            <person name="Wang X."/>
            <person name="Sun T."/>
            <person name="Guo L."/>
            <person name="Liang H."/>
            <person name="Lu P."/>
            <person name="Wu Y."/>
            <person name="Zhang Z."/>
            <person name="Ro D.K."/>
            <person name="Shang Y."/>
            <person name="Huang S."/>
            <person name="Yan J."/>
        </authorList>
    </citation>
    <scope>NUCLEOTIDE SEQUENCE [LARGE SCALE GENOMIC DNA]</scope>
    <source>
        <strain evidence="1">Ta-2019</strain>
    </source>
</reference>
<name>A0AA38FW84_TAXCH</name>
<accession>A0AA38FW84</accession>
<proteinExistence type="predicted"/>